<keyword evidence="8 9" id="KW-0472">Membrane</keyword>
<dbReference type="PROSITE" id="PS50929">
    <property type="entry name" value="ABC_TM1F"/>
    <property type="match status" value="1"/>
</dbReference>
<dbReference type="InterPro" id="IPR039421">
    <property type="entry name" value="Type_1_exporter"/>
</dbReference>
<dbReference type="Gene3D" id="1.20.1560.10">
    <property type="entry name" value="ABC transporter type 1, transmembrane domain"/>
    <property type="match status" value="1"/>
</dbReference>
<evidence type="ECO:0000256" key="9">
    <source>
        <dbReference type="SAM" id="Phobius"/>
    </source>
</evidence>
<dbReference type="GO" id="GO:0005886">
    <property type="term" value="C:plasma membrane"/>
    <property type="evidence" value="ECO:0007669"/>
    <property type="project" value="UniProtKB-SubCell"/>
</dbReference>
<dbReference type="GO" id="GO:0005524">
    <property type="term" value="F:ATP binding"/>
    <property type="evidence" value="ECO:0007669"/>
    <property type="project" value="UniProtKB-KW"/>
</dbReference>
<dbReference type="EMBL" id="CP028956">
    <property type="protein sequence ID" value="AWC94168.1"/>
    <property type="molecule type" value="Genomic_DNA"/>
</dbReference>
<evidence type="ECO:0000313" key="14">
    <source>
        <dbReference type="Proteomes" id="UP000244682"/>
    </source>
</evidence>
<dbReference type="InterPro" id="IPR003439">
    <property type="entry name" value="ABC_transporter-like_ATP-bd"/>
</dbReference>
<organism evidence="13 14">
    <name type="scientific">Morganella morganii</name>
    <name type="common">Proteus morganii</name>
    <dbReference type="NCBI Taxonomy" id="582"/>
    <lineage>
        <taxon>Bacteria</taxon>
        <taxon>Pseudomonadati</taxon>
        <taxon>Pseudomonadota</taxon>
        <taxon>Gammaproteobacteria</taxon>
        <taxon>Enterobacterales</taxon>
        <taxon>Morganellaceae</taxon>
        <taxon>Morganella</taxon>
    </lineage>
</organism>
<dbReference type="SUPFAM" id="SSF90123">
    <property type="entry name" value="ABC transporter transmembrane region"/>
    <property type="match status" value="1"/>
</dbReference>
<dbReference type="Pfam" id="PF00005">
    <property type="entry name" value="ABC_tran"/>
    <property type="match status" value="1"/>
</dbReference>
<dbReference type="InterPro" id="IPR033838">
    <property type="entry name" value="CvaB_peptidase"/>
</dbReference>
<evidence type="ECO:0000259" key="11">
    <source>
        <dbReference type="PROSITE" id="PS50929"/>
    </source>
</evidence>
<keyword evidence="2" id="KW-0813">Transport</keyword>
<keyword evidence="4 9" id="KW-0812">Transmembrane</keyword>
<keyword evidence="3" id="KW-1003">Cell membrane</keyword>
<evidence type="ECO:0000256" key="8">
    <source>
        <dbReference type="ARBA" id="ARBA00023136"/>
    </source>
</evidence>
<dbReference type="AlphaFoldDB" id="A0AAU8ZM68"/>
<accession>A0AAU8ZM68</accession>
<dbReference type="PANTHER" id="PTHR24221:SF606">
    <property type="entry name" value="COLICIN V SECRETION-PROCESSING ATP-BINDING PROTEIN"/>
    <property type="match status" value="1"/>
</dbReference>
<dbReference type="InterPro" id="IPR011527">
    <property type="entry name" value="ABC1_TM_dom"/>
</dbReference>
<dbReference type="GO" id="GO:0008234">
    <property type="term" value="F:cysteine-type peptidase activity"/>
    <property type="evidence" value="ECO:0007669"/>
    <property type="project" value="InterPro"/>
</dbReference>
<dbReference type="CDD" id="cd02419">
    <property type="entry name" value="Peptidase_C39C"/>
    <property type="match status" value="1"/>
</dbReference>
<dbReference type="SMART" id="SM00382">
    <property type="entry name" value="AAA"/>
    <property type="match status" value="1"/>
</dbReference>
<dbReference type="PROSITE" id="PS00211">
    <property type="entry name" value="ABC_TRANSPORTER_1"/>
    <property type="match status" value="1"/>
</dbReference>
<dbReference type="InterPro" id="IPR003593">
    <property type="entry name" value="AAA+_ATPase"/>
</dbReference>
<feature type="domain" description="ABC transporter" evidence="10">
    <location>
        <begin position="492"/>
        <end position="707"/>
    </location>
</feature>
<keyword evidence="5" id="KW-0547">Nucleotide-binding</keyword>
<dbReference type="PROSITE" id="PS50893">
    <property type="entry name" value="ABC_TRANSPORTER_2"/>
    <property type="match status" value="1"/>
</dbReference>
<evidence type="ECO:0000256" key="5">
    <source>
        <dbReference type="ARBA" id="ARBA00022741"/>
    </source>
</evidence>
<dbReference type="CDD" id="cd18567">
    <property type="entry name" value="ABC_6TM_CvaB_RaxB_like"/>
    <property type="match status" value="1"/>
</dbReference>
<dbReference type="InterPro" id="IPR027417">
    <property type="entry name" value="P-loop_NTPase"/>
</dbReference>
<evidence type="ECO:0000256" key="2">
    <source>
        <dbReference type="ARBA" id="ARBA00022448"/>
    </source>
</evidence>
<evidence type="ECO:0000256" key="7">
    <source>
        <dbReference type="ARBA" id="ARBA00022989"/>
    </source>
</evidence>
<name>A0AAU8ZM68_MORMO</name>
<dbReference type="Pfam" id="PF03412">
    <property type="entry name" value="Peptidase_C39"/>
    <property type="match status" value="1"/>
</dbReference>
<dbReference type="PANTHER" id="PTHR24221">
    <property type="entry name" value="ATP-BINDING CASSETTE SUB-FAMILY B"/>
    <property type="match status" value="1"/>
</dbReference>
<dbReference type="InterPro" id="IPR036640">
    <property type="entry name" value="ABC1_TM_sf"/>
</dbReference>
<keyword evidence="7 9" id="KW-1133">Transmembrane helix</keyword>
<dbReference type="InterPro" id="IPR005074">
    <property type="entry name" value="Peptidase_C39"/>
</dbReference>
<dbReference type="GO" id="GO:0034040">
    <property type="term" value="F:ATPase-coupled lipid transmembrane transporter activity"/>
    <property type="evidence" value="ECO:0007669"/>
    <property type="project" value="TreeGrafter"/>
</dbReference>
<evidence type="ECO:0000256" key="1">
    <source>
        <dbReference type="ARBA" id="ARBA00004651"/>
    </source>
</evidence>
<evidence type="ECO:0000256" key="3">
    <source>
        <dbReference type="ARBA" id="ARBA00022475"/>
    </source>
</evidence>
<dbReference type="GO" id="GO:0016887">
    <property type="term" value="F:ATP hydrolysis activity"/>
    <property type="evidence" value="ECO:0007669"/>
    <property type="project" value="InterPro"/>
</dbReference>
<dbReference type="RefSeq" id="WP_108656348.1">
    <property type="nucleotide sequence ID" value="NZ_CP028956.1"/>
</dbReference>
<feature type="domain" description="ABC transmembrane type-1" evidence="11">
    <location>
        <begin position="179"/>
        <end position="456"/>
    </location>
</feature>
<evidence type="ECO:0000313" key="13">
    <source>
        <dbReference type="EMBL" id="AWC94168.1"/>
    </source>
</evidence>
<dbReference type="FunFam" id="3.40.50.300:FF:000299">
    <property type="entry name" value="ABC transporter ATP-binding protein/permease"/>
    <property type="match status" value="1"/>
</dbReference>
<protein>
    <submittedName>
        <fullName evidence="13">Colicin V synthesis protein</fullName>
    </submittedName>
</protein>
<comment type="subcellular location">
    <subcellularLocation>
        <location evidence="1">Cell membrane</location>
        <topology evidence="1">Multi-pass membrane protein</topology>
    </subcellularLocation>
</comment>
<evidence type="ECO:0000259" key="10">
    <source>
        <dbReference type="PROSITE" id="PS50893"/>
    </source>
</evidence>
<sequence length="707" mass="78746">MRRLSLKNLLEKLDLSLRQRIPVIHQTESSECGLASLAMISAHYGKSIDLISLRQQFNLSARGATLGGLTGMASELGMTTRALSLDMDDLPNLRLPCILHWDFNHFLVLVKISGNKFILHDPAYGRRVVGIEEMSRNFTGVALEAWPGSTFTKQEVVKKLSLRKLIGNIHGLKKALLKIFAFSVVIEAIGLIMPVGTQLVMDHAIPAGDQGLLSLICVGLLFFILLKAAVSMCRAWASVIMETLINVQWQSGLFTHLLRLPLSYFERRKLGDIQSRFGSLDILRTTFTTSVVGAIMDGIMLIGVFIMMILYGGHLTWIVLGFTAVYIGLRLATYRYYRQLSEESLIKEARDGSYFMESLYGITTVKTQGMSERRGNHWLNLKVDSINTGIRLTKMNLMFGGVNTFIMACDQIAILWIGAGLVIDNAMTLGMFVAFSAYREQFSDRAASIIEFLLQLRIMSLHNERISDIALNEQENKKPDVPYEPQMQAAGLETRNLAYSYDSQSAPIFRDINLSVAPGESVAITGPSGSGKTTLMKVLCGLFEPSDGKVFIDNIDIRQLGVNNYHKMIACVMQDDKLFSGSIRENICGFTENPDEQLMIACAQASYIHDVIISMPMGYETLIGELGEGLSGGQKQRIFIARALYRRPRILFMDEATSALDKESESYVNQAIRQLPITRIIIAHRESTIESADRIIFLGGKTINKTT</sequence>
<feature type="transmembrane region" description="Helical" evidence="9">
    <location>
        <begin position="286"/>
        <end position="311"/>
    </location>
</feature>
<dbReference type="SUPFAM" id="SSF52540">
    <property type="entry name" value="P-loop containing nucleoside triphosphate hydrolases"/>
    <property type="match status" value="1"/>
</dbReference>
<dbReference type="Gene3D" id="3.90.70.10">
    <property type="entry name" value="Cysteine proteinases"/>
    <property type="match status" value="1"/>
</dbReference>
<feature type="domain" description="Peptidase C39" evidence="12">
    <location>
        <begin position="26"/>
        <end position="145"/>
    </location>
</feature>
<dbReference type="GO" id="GO:0006508">
    <property type="term" value="P:proteolysis"/>
    <property type="evidence" value="ECO:0007669"/>
    <property type="project" value="InterPro"/>
</dbReference>
<keyword evidence="6" id="KW-0067">ATP-binding</keyword>
<proteinExistence type="predicted"/>
<feature type="transmembrane region" description="Helical" evidence="9">
    <location>
        <begin position="317"/>
        <end position="337"/>
    </location>
</feature>
<evidence type="ECO:0000256" key="4">
    <source>
        <dbReference type="ARBA" id="ARBA00022692"/>
    </source>
</evidence>
<feature type="transmembrane region" description="Helical" evidence="9">
    <location>
        <begin position="212"/>
        <end position="230"/>
    </location>
</feature>
<reference evidence="13 14" key="1">
    <citation type="submission" date="2018-04" db="EMBL/GenBank/DDBJ databases">
        <title>Whole genome sequencing of Morganella morganii AR_0133.</title>
        <authorList>
            <person name="Conlan S."/>
            <person name="Thomas P.J."/>
            <person name="Mullikin J."/>
            <person name="Frank K.M."/>
            <person name="Segre J.A."/>
        </authorList>
    </citation>
    <scope>NUCLEOTIDE SEQUENCE [LARGE SCALE GENOMIC DNA]</scope>
    <source>
        <strain evidence="13 14">AR_0133</strain>
    </source>
</reference>
<dbReference type="PROSITE" id="PS50990">
    <property type="entry name" value="PEPTIDASE_C39"/>
    <property type="match status" value="1"/>
</dbReference>
<dbReference type="Proteomes" id="UP000244682">
    <property type="component" value="Chromosome"/>
</dbReference>
<gene>
    <name evidence="13" type="ORF">AM380_11225</name>
</gene>
<feature type="transmembrane region" description="Helical" evidence="9">
    <location>
        <begin position="179"/>
        <end position="200"/>
    </location>
</feature>
<feature type="transmembrane region" description="Helical" evidence="9">
    <location>
        <begin position="413"/>
        <end position="438"/>
    </location>
</feature>
<dbReference type="GO" id="GO:0140359">
    <property type="term" value="F:ABC-type transporter activity"/>
    <property type="evidence" value="ECO:0007669"/>
    <property type="project" value="InterPro"/>
</dbReference>
<dbReference type="Pfam" id="PF00664">
    <property type="entry name" value="ABC_membrane"/>
    <property type="match status" value="1"/>
</dbReference>
<evidence type="ECO:0000259" key="12">
    <source>
        <dbReference type="PROSITE" id="PS50990"/>
    </source>
</evidence>
<evidence type="ECO:0000256" key="6">
    <source>
        <dbReference type="ARBA" id="ARBA00022840"/>
    </source>
</evidence>
<dbReference type="Gene3D" id="3.40.50.300">
    <property type="entry name" value="P-loop containing nucleotide triphosphate hydrolases"/>
    <property type="match status" value="1"/>
</dbReference>
<dbReference type="InterPro" id="IPR017871">
    <property type="entry name" value="ABC_transporter-like_CS"/>
</dbReference>